<dbReference type="AlphaFoldDB" id="B8D675"/>
<dbReference type="Proteomes" id="UP000006903">
    <property type="component" value="Chromosome"/>
</dbReference>
<evidence type="ECO:0000313" key="1">
    <source>
        <dbReference type="EMBL" id="ACL11606.1"/>
    </source>
</evidence>
<organism evidence="1 2">
    <name type="scientific">Desulfurococcus amylolyticus (strain DSM 18924 / JCM 16383 / VKM B-2413 / 1221n)</name>
    <name type="common">Desulfurococcus kamchatkensis</name>
    <dbReference type="NCBI Taxonomy" id="490899"/>
    <lineage>
        <taxon>Archaea</taxon>
        <taxon>Thermoproteota</taxon>
        <taxon>Thermoprotei</taxon>
        <taxon>Desulfurococcales</taxon>
        <taxon>Desulfurococcaceae</taxon>
        <taxon>Desulfurococcus</taxon>
    </lineage>
</organism>
<evidence type="ECO:0000313" key="2">
    <source>
        <dbReference type="Proteomes" id="UP000006903"/>
    </source>
</evidence>
<protein>
    <submittedName>
        <fullName evidence="1">Uncharacterized protein</fullName>
    </submittedName>
</protein>
<gene>
    <name evidence="1" type="ordered locus">DKAM_1280</name>
</gene>
<proteinExistence type="predicted"/>
<sequence>MICIAVRGWKRVKVAKVLLRLARLGNGLTLDRDVIWSY</sequence>
<dbReference type="KEGG" id="dka:DKAM_1280"/>
<reference evidence="1 2" key="1">
    <citation type="journal article" date="2009" name="J. Bacteriol.">
        <title>Complete genome sequence of the anaerobic, protein-degrading hyperthermophilic crenarchaeon Desulfurococcus kamchatkensis.</title>
        <authorList>
            <person name="Ravin N.V."/>
            <person name="Mardanov A.V."/>
            <person name="Beletsky A.V."/>
            <person name="Kublanov I.V."/>
            <person name="Kolganova T.V."/>
            <person name="Lebedinsky A.V."/>
            <person name="Chernyh N.A."/>
            <person name="Bonch-Osmolovskaya E.A."/>
            <person name="Skryabin K.G."/>
        </authorList>
    </citation>
    <scope>NUCLEOTIDE SEQUENCE [LARGE SCALE GENOMIC DNA]</scope>
    <source>
        <strain evidence="2">DSM 18924 / JCM 16383 / VKM B-2413 / 1221n</strain>
    </source>
</reference>
<name>B8D675_DESA1</name>
<dbReference type="EMBL" id="CP001140">
    <property type="protein sequence ID" value="ACL11606.1"/>
    <property type="molecule type" value="Genomic_DNA"/>
</dbReference>
<dbReference type="eggNOG" id="arCOG08402">
    <property type="taxonomic scope" value="Archaea"/>
</dbReference>
<dbReference type="HOGENOM" id="CLU_3322788_0_0_2"/>
<accession>B8D675</accession>